<accession>A0ACB9GIG6</accession>
<reference evidence="2" key="1">
    <citation type="journal article" date="2022" name="Mol. Ecol. Resour.">
        <title>The genomes of chicory, endive, great burdock and yacon provide insights into Asteraceae palaeo-polyploidization history and plant inulin production.</title>
        <authorList>
            <person name="Fan W."/>
            <person name="Wang S."/>
            <person name="Wang H."/>
            <person name="Wang A."/>
            <person name="Jiang F."/>
            <person name="Liu H."/>
            <person name="Zhao H."/>
            <person name="Xu D."/>
            <person name="Zhang Y."/>
        </authorList>
    </citation>
    <scope>NUCLEOTIDE SEQUENCE [LARGE SCALE GENOMIC DNA]</scope>
    <source>
        <strain evidence="2">cv. Punajuju</strain>
    </source>
</reference>
<organism evidence="1 2">
    <name type="scientific">Cichorium intybus</name>
    <name type="common">Chicory</name>
    <dbReference type="NCBI Taxonomy" id="13427"/>
    <lineage>
        <taxon>Eukaryota</taxon>
        <taxon>Viridiplantae</taxon>
        <taxon>Streptophyta</taxon>
        <taxon>Embryophyta</taxon>
        <taxon>Tracheophyta</taxon>
        <taxon>Spermatophyta</taxon>
        <taxon>Magnoliopsida</taxon>
        <taxon>eudicotyledons</taxon>
        <taxon>Gunneridae</taxon>
        <taxon>Pentapetalae</taxon>
        <taxon>asterids</taxon>
        <taxon>campanulids</taxon>
        <taxon>Asterales</taxon>
        <taxon>Asteraceae</taxon>
        <taxon>Cichorioideae</taxon>
        <taxon>Cichorieae</taxon>
        <taxon>Cichoriinae</taxon>
        <taxon>Cichorium</taxon>
    </lineage>
</organism>
<sequence length="67" mass="7964">MASISRYRDPFSTVWEKKSHIEVVLYITEQKDEFRGSRQVFISFLDLHYLLLCFLDQISSKNPILPN</sequence>
<evidence type="ECO:0000313" key="1">
    <source>
        <dbReference type="EMBL" id="KAI3782810.1"/>
    </source>
</evidence>
<comment type="caution">
    <text evidence="1">The sequence shown here is derived from an EMBL/GenBank/DDBJ whole genome shotgun (WGS) entry which is preliminary data.</text>
</comment>
<proteinExistence type="predicted"/>
<protein>
    <submittedName>
        <fullName evidence="1">Uncharacterized protein</fullName>
    </submittedName>
</protein>
<dbReference type="Proteomes" id="UP001055811">
    <property type="component" value="Linkage Group LG02"/>
</dbReference>
<keyword evidence="2" id="KW-1185">Reference proteome</keyword>
<evidence type="ECO:0000313" key="2">
    <source>
        <dbReference type="Proteomes" id="UP001055811"/>
    </source>
</evidence>
<reference evidence="1 2" key="2">
    <citation type="journal article" date="2022" name="Mol. Ecol. Resour.">
        <title>The genomes of chicory, endive, great burdock and yacon provide insights into Asteraceae paleo-polyploidization history and plant inulin production.</title>
        <authorList>
            <person name="Fan W."/>
            <person name="Wang S."/>
            <person name="Wang H."/>
            <person name="Wang A."/>
            <person name="Jiang F."/>
            <person name="Liu H."/>
            <person name="Zhao H."/>
            <person name="Xu D."/>
            <person name="Zhang Y."/>
        </authorList>
    </citation>
    <scope>NUCLEOTIDE SEQUENCE [LARGE SCALE GENOMIC DNA]</scope>
    <source>
        <strain evidence="2">cv. Punajuju</strain>
        <tissue evidence="1">Leaves</tissue>
    </source>
</reference>
<dbReference type="EMBL" id="CM042010">
    <property type="protein sequence ID" value="KAI3782810.1"/>
    <property type="molecule type" value="Genomic_DNA"/>
</dbReference>
<name>A0ACB9GIG6_CICIN</name>
<gene>
    <name evidence="1" type="ORF">L2E82_12867</name>
</gene>